<organism evidence="4 5">
    <name type="scientific">Spirobacillus cienkowskii</name>
    <dbReference type="NCBI Taxonomy" id="495820"/>
    <lineage>
        <taxon>Bacteria</taxon>
        <taxon>Pseudomonadati</taxon>
        <taxon>Bdellovibrionota</taxon>
        <taxon>Oligoflexia</taxon>
        <taxon>Silvanigrellales</taxon>
        <taxon>Spirobacillus</taxon>
    </lineage>
</organism>
<sequence>MKSIKSLFLLTFLISLHPFVLSATPFQNLEKLEQEGAQVSALVMKLNDGKVIAELNADKRLSPASVTKLAIASQALDFWGSEKTFVTKLYMRGSLDKENSVLNGDLIFYGSGDPTLTNEKLWFLTTDVARLGIKKITGKIIVNNSYFGKIKNDDSRNEGKIKSNNAYDAPISSSAINFSVLALVINPNQQTGKPAKIAIEPYPLKSIIIKGNVITTKANSAFQASVTRNTQNGKDIYTVSGQIPFNGKTQRIYRSVSDPDRYAGETIQAFLNSAGITTSGLIAVESTSLSTDDKVIAEVDGFPLSWQLRGLFQVSNNFIADMLALGLLNEINLKKKGNLIEGGKIIENYLQNVIKNSPWNSIKKNKIPIVLESGSGLTPNNRLSARDIISVLDQMYFSGTGFPAYLAALPNIGEEGTLKNRFSLPFQKHLQGRLRAKTGTLTEPVHVSSLSGYSRLRNGDWVSFAIIVNGIKSKPKIDQKLIRDAIDSDLAKVLPAEL</sequence>
<comment type="caution">
    <text evidence="4">The sequence shown here is derived from an EMBL/GenBank/DDBJ whole genome shotgun (WGS) entry which is preliminary data.</text>
</comment>
<dbReference type="InterPro" id="IPR012338">
    <property type="entry name" value="Beta-lactam/transpept-like"/>
</dbReference>
<dbReference type="PRINTS" id="PR00922">
    <property type="entry name" value="DADACBPTASE3"/>
</dbReference>
<dbReference type="EC" id="3.4.16.4" evidence="4"/>
<keyword evidence="4" id="KW-0121">Carboxypeptidase</keyword>
<dbReference type="EMBL" id="QOVW01000090">
    <property type="protein sequence ID" value="RDB35318.1"/>
    <property type="molecule type" value="Genomic_DNA"/>
</dbReference>
<comment type="similarity">
    <text evidence="1">Belongs to the peptidase S13 family.</text>
</comment>
<dbReference type="Gene3D" id="3.40.710.10">
    <property type="entry name" value="DD-peptidase/beta-lactamase superfamily"/>
    <property type="match status" value="2"/>
</dbReference>
<dbReference type="GO" id="GO:0000270">
    <property type="term" value="P:peptidoglycan metabolic process"/>
    <property type="evidence" value="ECO:0007669"/>
    <property type="project" value="TreeGrafter"/>
</dbReference>
<protein>
    <submittedName>
        <fullName evidence="4">D-alanyl-D-alanine carboxypeptidase/D-alanyl-D-alanine-endopeptidase</fullName>
        <ecNumber evidence="4">3.4.16.4</ecNumber>
    </submittedName>
</protein>
<proteinExistence type="inferred from homology"/>
<dbReference type="NCBIfam" id="TIGR00666">
    <property type="entry name" value="PBP4"/>
    <property type="match status" value="1"/>
</dbReference>
<dbReference type="PANTHER" id="PTHR30023:SF0">
    <property type="entry name" value="PENICILLIN-SENSITIVE CARBOXYPEPTIDASE A"/>
    <property type="match status" value="1"/>
</dbReference>
<evidence type="ECO:0000313" key="4">
    <source>
        <dbReference type="EMBL" id="RDB35318.1"/>
    </source>
</evidence>
<evidence type="ECO:0000313" key="5">
    <source>
        <dbReference type="Proteomes" id="UP000253934"/>
    </source>
</evidence>
<keyword evidence="2 4" id="KW-0378">Hydrolase</keyword>
<dbReference type="GO" id="GO:0006508">
    <property type="term" value="P:proteolysis"/>
    <property type="evidence" value="ECO:0007669"/>
    <property type="project" value="InterPro"/>
</dbReference>
<dbReference type="AlphaFoldDB" id="A0A369KN89"/>
<name>A0A369KN89_9BACT</name>
<dbReference type="PANTHER" id="PTHR30023">
    <property type="entry name" value="D-ALANYL-D-ALANINE CARBOXYPEPTIDASE"/>
    <property type="match status" value="1"/>
</dbReference>
<dbReference type="InterPro" id="IPR000667">
    <property type="entry name" value="Peptidase_S13"/>
</dbReference>
<dbReference type="Gene3D" id="3.50.80.20">
    <property type="entry name" value="D-Ala-D-Ala carboxypeptidase C, peptidase S13"/>
    <property type="match status" value="1"/>
</dbReference>
<dbReference type="Pfam" id="PF02113">
    <property type="entry name" value="Peptidase_S13"/>
    <property type="match status" value="1"/>
</dbReference>
<feature type="signal peptide" evidence="3">
    <location>
        <begin position="1"/>
        <end position="23"/>
    </location>
</feature>
<accession>A0A369KN89</accession>
<dbReference type="SUPFAM" id="SSF56601">
    <property type="entry name" value="beta-lactamase/transpeptidase-like"/>
    <property type="match status" value="1"/>
</dbReference>
<keyword evidence="5" id="KW-1185">Reference proteome</keyword>
<evidence type="ECO:0000256" key="1">
    <source>
        <dbReference type="ARBA" id="ARBA00006096"/>
    </source>
</evidence>
<gene>
    <name evidence="4" type="primary">dacB</name>
    <name evidence="4" type="ORF">DCC88_10760</name>
</gene>
<feature type="chain" id="PRO_5016570641" evidence="3">
    <location>
        <begin position="24"/>
        <end position="498"/>
    </location>
</feature>
<dbReference type="Proteomes" id="UP000253934">
    <property type="component" value="Unassembled WGS sequence"/>
</dbReference>
<dbReference type="GO" id="GO:0009002">
    <property type="term" value="F:serine-type D-Ala-D-Ala carboxypeptidase activity"/>
    <property type="evidence" value="ECO:0007669"/>
    <property type="project" value="UniProtKB-EC"/>
</dbReference>
<evidence type="ECO:0000256" key="3">
    <source>
        <dbReference type="SAM" id="SignalP"/>
    </source>
</evidence>
<keyword evidence="4" id="KW-0645">Protease</keyword>
<reference evidence="4" key="1">
    <citation type="submission" date="2018-04" db="EMBL/GenBank/DDBJ databases">
        <title>Draft genome sequence of the Candidatus Spirobacillus cienkowskii, a pathogen of freshwater Daphnia species, reconstructed from hemolymph metagenomic reads.</title>
        <authorList>
            <person name="Bresciani L."/>
            <person name="Lemos L.N."/>
            <person name="Wale N."/>
            <person name="Lin J.Y."/>
            <person name="Fernandes G.R."/>
            <person name="Duffy M.A."/>
            <person name="Rodrigues J.M."/>
        </authorList>
    </citation>
    <scope>NUCLEOTIDE SEQUENCE [LARGE SCALE GENOMIC DNA]</scope>
    <source>
        <strain evidence="4">Binning01</strain>
    </source>
</reference>
<keyword evidence="3" id="KW-0732">Signal</keyword>
<evidence type="ECO:0000256" key="2">
    <source>
        <dbReference type="ARBA" id="ARBA00022801"/>
    </source>
</evidence>